<evidence type="ECO:0008006" key="3">
    <source>
        <dbReference type="Google" id="ProtNLM"/>
    </source>
</evidence>
<evidence type="ECO:0000313" key="1">
    <source>
        <dbReference type="EMBL" id="THD81529.1"/>
    </source>
</evidence>
<sequence length="316" mass="34576">MNWAQKFVVDELRLHRDLNPDGEVVAAVTPAGEKRFGPAIAAAGLGPSVRIVPVAEADNHDHGRPAVICVVGGNQADARSAYAGFGRAKALGVPVVFCVPERKILRTAPGWQNSGIMYEGMFFLAAQYASTLRPRGGAYCEFGVFDGRTFVMAAHALKNVCGTFHAFDSYKGIGGSLAEEATHFHDGHYSANVQTLHYNMRSAGVGAVPYQVIPGYFQDSLKGRTCRDDGIEHVAIAHIDVDIYEPAKLALDYLTPGLLDGALLMFDDFDQLAAKDDLGERRALREWLAENPQITVELYRTYGVYCRAFIVHRNDR</sequence>
<organism evidence="1 2">
    <name type="scientific">Aliigemmobacter aestuarii</name>
    <dbReference type="NCBI Taxonomy" id="1445661"/>
    <lineage>
        <taxon>Bacteria</taxon>
        <taxon>Pseudomonadati</taxon>
        <taxon>Pseudomonadota</taxon>
        <taxon>Alphaproteobacteria</taxon>
        <taxon>Rhodobacterales</taxon>
        <taxon>Paracoccaceae</taxon>
        <taxon>Aliigemmobacter</taxon>
    </lineage>
</organism>
<dbReference type="Proteomes" id="UP000309450">
    <property type="component" value="Unassembled WGS sequence"/>
</dbReference>
<dbReference type="InterPro" id="IPR029063">
    <property type="entry name" value="SAM-dependent_MTases_sf"/>
</dbReference>
<dbReference type="PANTHER" id="PTHR40036">
    <property type="entry name" value="MACROCIN O-METHYLTRANSFERASE"/>
    <property type="match status" value="1"/>
</dbReference>
<gene>
    <name evidence="1" type="ORF">E7811_16620</name>
</gene>
<keyword evidence="2" id="KW-1185">Reference proteome</keyword>
<dbReference type="RefSeq" id="WP_136395789.1">
    <property type="nucleotide sequence ID" value="NZ_SSND01000005.1"/>
</dbReference>
<protein>
    <recommendedName>
        <fullName evidence="3">Class I SAM-dependent methyltransferase</fullName>
    </recommendedName>
</protein>
<dbReference type="Pfam" id="PF13578">
    <property type="entry name" value="Methyltransf_24"/>
    <property type="match status" value="1"/>
</dbReference>
<accession>A0A4S3MJC5</accession>
<comment type="caution">
    <text evidence="1">The sequence shown here is derived from an EMBL/GenBank/DDBJ whole genome shotgun (WGS) entry which is preliminary data.</text>
</comment>
<dbReference type="AlphaFoldDB" id="A0A4S3MJC5"/>
<name>A0A4S3MJC5_9RHOB</name>
<dbReference type="InterPro" id="IPR008884">
    <property type="entry name" value="TylF_MeTrfase"/>
</dbReference>
<dbReference type="EMBL" id="SSND01000005">
    <property type="protein sequence ID" value="THD81529.1"/>
    <property type="molecule type" value="Genomic_DNA"/>
</dbReference>
<evidence type="ECO:0000313" key="2">
    <source>
        <dbReference type="Proteomes" id="UP000309450"/>
    </source>
</evidence>
<proteinExistence type="predicted"/>
<dbReference type="PANTHER" id="PTHR40036:SF1">
    <property type="entry name" value="MACROCIN O-METHYLTRANSFERASE"/>
    <property type="match status" value="1"/>
</dbReference>
<reference evidence="1 2" key="1">
    <citation type="submission" date="2019-04" db="EMBL/GenBank/DDBJ databases">
        <title>Draft genome sequence of Gemmobacter aestuarii sp. nov.</title>
        <authorList>
            <person name="Hameed A."/>
            <person name="Lin S.-Y."/>
            <person name="Shahina M."/>
            <person name="Lai W.-A."/>
            <person name="Young C.-C."/>
        </authorList>
    </citation>
    <scope>NUCLEOTIDE SEQUENCE [LARGE SCALE GENOMIC DNA]</scope>
    <source>
        <strain evidence="1 2">CC-PW-75</strain>
    </source>
</reference>
<dbReference type="Gene3D" id="3.40.50.150">
    <property type="entry name" value="Vaccinia Virus protein VP39"/>
    <property type="match status" value="1"/>
</dbReference>
<dbReference type="OrthoDB" id="9811332at2"/>